<feature type="transmembrane region" description="Helical" evidence="11">
    <location>
        <begin position="6"/>
        <end position="23"/>
    </location>
</feature>
<dbReference type="EMBL" id="QICN01000001">
    <property type="protein sequence ID" value="PXV71362.1"/>
    <property type="molecule type" value="Genomic_DNA"/>
</dbReference>
<evidence type="ECO:0000256" key="10">
    <source>
        <dbReference type="SAM" id="MobiDB-lite"/>
    </source>
</evidence>
<sequence length="237" mass="25256">MSPTQWALLIVGAVAVIAIYWFSRRERPEARRRRSEAPVKTVKLPGAAPGAGNDQMDMFSRFGEFDEFGVGKPRKRVSPDLGGGTSVAGTGAAAAAAAAPVEEKIVALLIAEREGTAIFGERIHAALQAQGLQFGDRKIYHRIARGAPVFSVASLIKPGHLDPAQRREFSTPGLSVFMVLPGPTAPEEAIADMFLTARALARELNADVYDSNREPLTAAAEGAIVADVKAWARLQGL</sequence>
<dbReference type="InterPro" id="IPR011919">
    <property type="entry name" value="Cell_div_ZipA"/>
</dbReference>
<keyword evidence="4 9" id="KW-0812">Transmembrane</keyword>
<reference evidence="13 14" key="1">
    <citation type="submission" date="2018-04" db="EMBL/GenBank/DDBJ databases">
        <title>Genomic Encyclopedia of Type Strains, Phase IV (KMG-IV): sequencing the most valuable type-strain genomes for metagenomic binning, comparative biology and taxonomic classification.</title>
        <authorList>
            <person name="Goeker M."/>
        </authorList>
    </citation>
    <scope>NUCLEOTIDE SEQUENCE [LARGE SCALE GENOMIC DNA]</scope>
    <source>
        <strain evidence="13 14">DSM 104150</strain>
    </source>
</reference>
<feature type="domain" description="ZipA C-terminal FtsZ-binding" evidence="12">
    <location>
        <begin position="102"/>
        <end position="228"/>
    </location>
</feature>
<dbReference type="GO" id="GO:0032153">
    <property type="term" value="C:cell division site"/>
    <property type="evidence" value="ECO:0007669"/>
    <property type="project" value="TreeGrafter"/>
</dbReference>
<feature type="region of interest" description="Disordered" evidence="10">
    <location>
        <begin position="30"/>
        <end position="52"/>
    </location>
</feature>
<dbReference type="PANTHER" id="PTHR38685:SF1">
    <property type="entry name" value="CELL DIVISION PROTEIN ZIPA"/>
    <property type="match status" value="1"/>
</dbReference>
<dbReference type="InterPro" id="IPR036765">
    <property type="entry name" value="ZipA_FtsZ-bd_C_sf"/>
</dbReference>
<protein>
    <recommendedName>
        <fullName evidence="8">Cell division protein ZipA</fullName>
    </recommendedName>
</protein>
<comment type="similarity">
    <text evidence="8">Belongs to the ZipA family.</text>
</comment>
<accession>A0A318EKD2</accession>
<evidence type="ECO:0000256" key="11">
    <source>
        <dbReference type="SAM" id="Phobius"/>
    </source>
</evidence>
<name>A0A318EKD2_9GAMM</name>
<dbReference type="RefSeq" id="WP_110263482.1">
    <property type="nucleotide sequence ID" value="NZ_CAKZQT010000007.1"/>
</dbReference>
<evidence type="ECO:0000313" key="14">
    <source>
        <dbReference type="Proteomes" id="UP000248330"/>
    </source>
</evidence>
<keyword evidence="5 11" id="KW-1133">Transmembrane helix</keyword>
<keyword evidence="2 9" id="KW-0997">Cell inner membrane</keyword>
<keyword evidence="3 8" id="KW-0132">Cell division</keyword>
<dbReference type="AlphaFoldDB" id="A0A318EKD2"/>
<evidence type="ECO:0000256" key="6">
    <source>
        <dbReference type="ARBA" id="ARBA00023136"/>
    </source>
</evidence>
<evidence type="ECO:0000256" key="5">
    <source>
        <dbReference type="ARBA" id="ARBA00022989"/>
    </source>
</evidence>
<comment type="caution">
    <text evidence="13">The sequence shown here is derived from an EMBL/GenBank/DDBJ whole genome shotgun (WGS) entry which is preliminary data.</text>
</comment>
<dbReference type="SUPFAM" id="SSF64383">
    <property type="entry name" value="Cell-division protein ZipA, C-terminal domain"/>
    <property type="match status" value="1"/>
</dbReference>
<evidence type="ECO:0000256" key="7">
    <source>
        <dbReference type="ARBA" id="ARBA00023306"/>
    </source>
</evidence>
<evidence type="ECO:0000256" key="4">
    <source>
        <dbReference type="ARBA" id="ARBA00022692"/>
    </source>
</evidence>
<keyword evidence="7 8" id="KW-0131">Cell cycle</keyword>
<evidence type="ECO:0000256" key="8">
    <source>
        <dbReference type="RuleBase" id="RU003612"/>
    </source>
</evidence>
<evidence type="ECO:0000259" key="12">
    <source>
        <dbReference type="SMART" id="SM00771"/>
    </source>
</evidence>
<comment type="function">
    <text evidence="8">Essential cell division protein that stabilizes the FtsZ protofilaments by cross-linking them and that serves as a cytoplasmic membrane anchor for the Z ring. Also required for the recruitment to the septal ring of downstream cell division proteins.</text>
</comment>
<dbReference type="OrthoDB" id="7054914at2"/>
<dbReference type="SMART" id="SM00771">
    <property type="entry name" value="ZipA_C"/>
    <property type="match status" value="1"/>
</dbReference>
<gene>
    <name evidence="13" type="ORF">C8D93_101408</name>
</gene>
<comment type="subcellular location">
    <subcellularLocation>
        <location evidence="9">Cell inner membrane</location>
        <topology evidence="9">Single-pass type I membrane protein</topology>
    </subcellularLocation>
</comment>
<dbReference type="GO" id="GO:0005886">
    <property type="term" value="C:plasma membrane"/>
    <property type="evidence" value="ECO:0007669"/>
    <property type="project" value="UniProtKB-SubCell"/>
</dbReference>
<evidence type="ECO:0000256" key="9">
    <source>
        <dbReference type="RuleBase" id="RU003613"/>
    </source>
</evidence>
<proteinExistence type="inferred from homology"/>
<evidence type="ECO:0000256" key="3">
    <source>
        <dbReference type="ARBA" id="ARBA00022618"/>
    </source>
</evidence>
<dbReference type="GO" id="GO:0000917">
    <property type="term" value="P:division septum assembly"/>
    <property type="evidence" value="ECO:0007669"/>
    <property type="project" value="TreeGrafter"/>
</dbReference>
<evidence type="ECO:0000256" key="1">
    <source>
        <dbReference type="ARBA" id="ARBA00022475"/>
    </source>
</evidence>
<dbReference type="Pfam" id="PF04354">
    <property type="entry name" value="ZipA_C"/>
    <property type="match status" value="1"/>
</dbReference>
<dbReference type="PANTHER" id="PTHR38685">
    <property type="entry name" value="CELL DIVISION PROTEIN ZIPA"/>
    <property type="match status" value="1"/>
</dbReference>
<keyword evidence="14" id="KW-1185">Reference proteome</keyword>
<keyword evidence="1 9" id="KW-1003">Cell membrane</keyword>
<dbReference type="Proteomes" id="UP000248330">
    <property type="component" value="Unassembled WGS sequence"/>
</dbReference>
<keyword evidence="6 9" id="KW-0472">Membrane</keyword>
<organism evidence="13 14">
    <name type="scientific">Sinimarinibacterium flocculans</name>
    <dbReference type="NCBI Taxonomy" id="985250"/>
    <lineage>
        <taxon>Bacteria</taxon>
        <taxon>Pseudomonadati</taxon>
        <taxon>Pseudomonadota</taxon>
        <taxon>Gammaproteobacteria</taxon>
        <taxon>Nevskiales</taxon>
        <taxon>Nevskiaceae</taxon>
        <taxon>Sinimarinibacterium</taxon>
    </lineage>
</organism>
<evidence type="ECO:0000313" key="13">
    <source>
        <dbReference type="EMBL" id="PXV71362.1"/>
    </source>
</evidence>
<dbReference type="InterPro" id="IPR007449">
    <property type="entry name" value="ZipA_FtsZ-bd_C"/>
</dbReference>
<dbReference type="Gene3D" id="3.30.1400.10">
    <property type="entry name" value="ZipA, C-terminal FtsZ-binding domain"/>
    <property type="match status" value="1"/>
</dbReference>
<evidence type="ECO:0000256" key="2">
    <source>
        <dbReference type="ARBA" id="ARBA00022519"/>
    </source>
</evidence>